<accession>A0ABQ6HXT8</accession>
<comment type="caution">
    <text evidence="2">The sequence shown here is derived from an EMBL/GenBank/DDBJ whole genome shotgun (WGS) entry which is preliminary data.</text>
</comment>
<evidence type="ECO:0000313" key="3">
    <source>
        <dbReference type="Proteomes" id="UP001157091"/>
    </source>
</evidence>
<feature type="region of interest" description="Disordered" evidence="1">
    <location>
        <begin position="1"/>
        <end position="23"/>
    </location>
</feature>
<evidence type="ECO:0000256" key="1">
    <source>
        <dbReference type="SAM" id="MobiDB-lite"/>
    </source>
</evidence>
<reference evidence="3" key="1">
    <citation type="journal article" date="2019" name="Int. J. Syst. Evol. Microbiol.">
        <title>The Global Catalogue of Microorganisms (GCM) 10K type strain sequencing project: providing services to taxonomists for standard genome sequencing and annotation.</title>
        <authorList>
            <consortium name="The Broad Institute Genomics Platform"/>
            <consortium name="The Broad Institute Genome Sequencing Center for Infectious Disease"/>
            <person name="Wu L."/>
            <person name="Ma J."/>
        </authorList>
    </citation>
    <scope>NUCLEOTIDE SEQUENCE [LARGE SCALE GENOMIC DNA]</scope>
    <source>
        <strain evidence="3">NBRC 106348</strain>
    </source>
</reference>
<evidence type="ECO:0000313" key="2">
    <source>
        <dbReference type="EMBL" id="GMA23319.1"/>
    </source>
</evidence>
<name>A0ABQ6HXT8_9MICO</name>
<gene>
    <name evidence="2" type="ORF">GCM10025864_10780</name>
</gene>
<organism evidence="2 3">
    <name type="scientific">Luteimicrobium album</name>
    <dbReference type="NCBI Taxonomy" id="1054550"/>
    <lineage>
        <taxon>Bacteria</taxon>
        <taxon>Bacillati</taxon>
        <taxon>Actinomycetota</taxon>
        <taxon>Actinomycetes</taxon>
        <taxon>Micrococcales</taxon>
        <taxon>Luteimicrobium</taxon>
    </lineage>
</organism>
<sequence length="49" mass="5087">MVPHSQRPSAGADDAPLSFSPNPSAWAHLEAWQVPVSAAPPPSPTLTDP</sequence>
<dbReference type="EMBL" id="BSUK01000001">
    <property type="protein sequence ID" value="GMA23319.1"/>
    <property type="molecule type" value="Genomic_DNA"/>
</dbReference>
<proteinExistence type="predicted"/>
<dbReference type="Proteomes" id="UP001157091">
    <property type="component" value="Unassembled WGS sequence"/>
</dbReference>
<keyword evidence="3" id="KW-1185">Reference proteome</keyword>
<protein>
    <submittedName>
        <fullName evidence="2">Uncharacterized protein</fullName>
    </submittedName>
</protein>